<protein>
    <submittedName>
        <fullName evidence="1">Uncharacterized protein</fullName>
    </submittedName>
</protein>
<comment type="caution">
    <text evidence="1">The sequence shown here is derived from an EMBL/GenBank/DDBJ whole genome shotgun (WGS) entry which is preliminary data.</text>
</comment>
<organism evidence="1 2">
    <name type="scientific">Ligilactobacillus murinus DSM 20452 = NBRC 14221</name>
    <dbReference type="NCBI Taxonomy" id="1423772"/>
    <lineage>
        <taxon>Bacteria</taxon>
        <taxon>Bacillati</taxon>
        <taxon>Bacillota</taxon>
        <taxon>Bacilli</taxon>
        <taxon>Lactobacillales</taxon>
        <taxon>Lactobacillaceae</taxon>
        <taxon>Ligilactobacillus</taxon>
    </lineage>
</organism>
<dbReference type="EMBL" id="AYYN01000054">
    <property type="protein sequence ID" value="KRM75961.1"/>
    <property type="molecule type" value="Genomic_DNA"/>
</dbReference>
<evidence type="ECO:0000313" key="1">
    <source>
        <dbReference type="EMBL" id="KRM75961.1"/>
    </source>
</evidence>
<gene>
    <name evidence="1" type="ORF">FC48_GL002042</name>
</gene>
<sequence>MLHLIPNDLPQALEKLAWLKANGYNTATRESVINDMTQDGVQDMLDTALEGPYWGTAWEKPDMILTITGSLGEEIAKVHPRKGFETFSQDLADNDLLYWRNLSAQVSAAIGND</sequence>
<reference evidence="1 2" key="1">
    <citation type="journal article" date="2015" name="Genome Announc.">
        <title>Expanding the biotechnology potential of lactobacilli through comparative genomics of 213 strains and associated genera.</title>
        <authorList>
            <person name="Sun Z."/>
            <person name="Harris H.M."/>
            <person name="McCann A."/>
            <person name="Guo C."/>
            <person name="Argimon S."/>
            <person name="Zhang W."/>
            <person name="Yang X."/>
            <person name="Jeffery I.B."/>
            <person name="Cooney J.C."/>
            <person name="Kagawa T.F."/>
            <person name="Liu W."/>
            <person name="Song Y."/>
            <person name="Salvetti E."/>
            <person name="Wrobel A."/>
            <person name="Rasinkangas P."/>
            <person name="Parkhill J."/>
            <person name="Rea M.C."/>
            <person name="O'Sullivan O."/>
            <person name="Ritari J."/>
            <person name="Douillard F.P."/>
            <person name="Paul Ross R."/>
            <person name="Yang R."/>
            <person name="Briner A.E."/>
            <person name="Felis G.E."/>
            <person name="de Vos W.M."/>
            <person name="Barrangou R."/>
            <person name="Klaenhammer T.R."/>
            <person name="Caufield P.W."/>
            <person name="Cui Y."/>
            <person name="Zhang H."/>
            <person name="O'Toole P.W."/>
        </authorList>
    </citation>
    <scope>NUCLEOTIDE SEQUENCE [LARGE SCALE GENOMIC DNA]</scope>
    <source>
        <strain evidence="1 2">DSM 20452</strain>
    </source>
</reference>
<proteinExistence type="predicted"/>
<dbReference type="PATRIC" id="fig|1423772.3.peg.2180"/>
<accession>A0A0R2BI70</accession>
<evidence type="ECO:0000313" key="2">
    <source>
        <dbReference type="Proteomes" id="UP000051612"/>
    </source>
</evidence>
<dbReference type="AlphaFoldDB" id="A0A0R2BI70"/>
<dbReference type="Proteomes" id="UP000051612">
    <property type="component" value="Unassembled WGS sequence"/>
</dbReference>
<dbReference type="RefSeq" id="WP_056958878.1">
    <property type="nucleotide sequence ID" value="NZ_AYYN01000054.1"/>
</dbReference>
<name>A0A0R2BI70_9LACO</name>